<dbReference type="PANTHER" id="PTHR32309">
    <property type="entry name" value="TYROSINE-PROTEIN KINASE"/>
    <property type="match status" value="1"/>
</dbReference>
<evidence type="ECO:0000313" key="10">
    <source>
        <dbReference type="EMBL" id="MDW0112996.1"/>
    </source>
</evidence>
<accession>A0ABU4G7Q0</accession>
<evidence type="ECO:0000259" key="8">
    <source>
        <dbReference type="Pfam" id="PF02706"/>
    </source>
</evidence>
<keyword evidence="4 7" id="KW-0812">Transmembrane</keyword>
<evidence type="ECO:0000256" key="4">
    <source>
        <dbReference type="ARBA" id="ARBA00022692"/>
    </source>
</evidence>
<keyword evidence="3" id="KW-1003">Cell membrane</keyword>
<dbReference type="Pfam" id="PF02706">
    <property type="entry name" value="Wzz"/>
    <property type="match status" value="1"/>
</dbReference>
<dbReference type="InterPro" id="IPR050445">
    <property type="entry name" value="Bact_polysacc_biosynth/exp"/>
</dbReference>
<dbReference type="Proteomes" id="UP001282284">
    <property type="component" value="Unassembled WGS sequence"/>
</dbReference>
<feature type="domain" description="Polysaccharide chain length determinant N-terminal" evidence="8">
    <location>
        <begin position="3"/>
        <end position="94"/>
    </location>
</feature>
<dbReference type="InterPro" id="IPR032807">
    <property type="entry name" value="GNVR"/>
</dbReference>
<evidence type="ECO:0000256" key="3">
    <source>
        <dbReference type="ARBA" id="ARBA00022475"/>
    </source>
</evidence>
<evidence type="ECO:0000256" key="6">
    <source>
        <dbReference type="ARBA" id="ARBA00023136"/>
    </source>
</evidence>
<dbReference type="InterPro" id="IPR003856">
    <property type="entry name" value="LPS_length_determ_N"/>
</dbReference>
<evidence type="ECO:0000256" key="2">
    <source>
        <dbReference type="ARBA" id="ARBA00006683"/>
    </source>
</evidence>
<dbReference type="RefSeq" id="WP_317943054.1">
    <property type="nucleotide sequence ID" value="NZ_JAUBDI010000005.1"/>
</dbReference>
<proteinExistence type="inferred from homology"/>
<name>A0ABU4G7Q0_9BACL</name>
<organism evidence="10 11">
    <name type="scientific">Sporosarcina saromensis</name>
    <dbReference type="NCBI Taxonomy" id="359365"/>
    <lineage>
        <taxon>Bacteria</taxon>
        <taxon>Bacillati</taxon>
        <taxon>Bacillota</taxon>
        <taxon>Bacilli</taxon>
        <taxon>Bacillales</taxon>
        <taxon>Caryophanaceae</taxon>
        <taxon>Sporosarcina</taxon>
    </lineage>
</organism>
<keyword evidence="11" id="KW-1185">Reference proteome</keyword>
<comment type="similarity">
    <text evidence="2">Belongs to the CpsC/CapA family.</text>
</comment>
<dbReference type="EMBL" id="JAUBDI010000005">
    <property type="protein sequence ID" value="MDW0112996.1"/>
    <property type="molecule type" value="Genomic_DNA"/>
</dbReference>
<dbReference type="PANTHER" id="PTHR32309:SF13">
    <property type="entry name" value="FERRIC ENTEROBACTIN TRANSPORT PROTEIN FEPE"/>
    <property type="match status" value="1"/>
</dbReference>
<keyword evidence="5 7" id="KW-1133">Transmembrane helix</keyword>
<evidence type="ECO:0000313" key="11">
    <source>
        <dbReference type="Proteomes" id="UP001282284"/>
    </source>
</evidence>
<protein>
    <submittedName>
        <fullName evidence="10">Wzz/FepE/Etk N-terminal domain-containing protein</fullName>
    </submittedName>
</protein>
<keyword evidence="6 7" id="KW-0472">Membrane</keyword>
<feature type="transmembrane region" description="Helical" evidence="7">
    <location>
        <begin position="173"/>
        <end position="193"/>
    </location>
</feature>
<feature type="domain" description="Tyrosine-protein kinase G-rich" evidence="9">
    <location>
        <begin position="142"/>
        <end position="193"/>
    </location>
</feature>
<evidence type="ECO:0000259" key="9">
    <source>
        <dbReference type="Pfam" id="PF13807"/>
    </source>
</evidence>
<evidence type="ECO:0000256" key="5">
    <source>
        <dbReference type="ARBA" id="ARBA00022989"/>
    </source>
</evidence>
<evidence type="ECO:0000256" key="1">
    <source>
        <dbReference type="ARBA" id="ARBA00004651"/>
    </source>
</evidence>
<evidence type="ECO:0000256" key="7">
    <source>
        <dbReference type="SAM" id="Phobius"/>
    </source>
</evidence>
<dbReference type="Pfam" id="PF13807">
    <property type="entry name" value="GNVR"/>
    <property type="match status" value="1"/>
</dbReference>
<comment type="caution">
    <text evidence="10">The sequence shown here is derived from an EMBL/GenBank/DDBJ whole genome shotgun (WGS) entry which is preliminary data.</text>
</comment>
<comment type="subcellular location">
    <subcellularLocation>
        <location evidence="1">Cell membrane</location>
        <topology evidence="1">Multi-pass membrane protein</topology>
    </subcellularLocation>
</comment>
<gene>
    <name evidence="10" type="ORF">QT711_07345</name>
</gene>
<sequence>MEETLSLQDLFKTIKKRATLIFLVTIFAITLAGVYSYLIMTPIYQSSTQLLVNQQKTEQAQFNTQDIQTNLQLINTYKVIIKSPAILSEVIEKLDLDQTADTLNSNISINNEQNSQVVVIKVEHPNPALAAEIANTTAEVFQEKVKIYMKVDNVNILSPAKKSESPIKPTPNLNIAIAAVVGLMIGIGIAFLLEFLDTTIKTEQDVEEILSLPIIGLVSPITDREMPSNTTIIQRRRRKR</sequence>
<feature type="transmembrane region" description="Helical" evidence="7">
    <location>
        <begin position="20"/>
        <end position="40"/>
    </location>
</feature>
<reference evidence="10 11" key="1">
    <citation type="submission" date="2023-06" db="EMBL/GenBank/DDBJ databases">
        <title>Sporosarcina sp. nov., isolated from Korean traditional fermented seafood 'Jeotgal'.</title>
        <authorList>
            <person name="Yang A.I."/>
            <person name="Shin N.-R."/>
        </authorList>
    </citation>
    <scope>NUCLEOTIDE SEQUENCE [LARGE SCALE GENOMIC DNA]</scope>
    <source>
        <strain evidence="10 11">KCTC13119</strain>
    </source>
</reference>